<organism evidence="1">
    <name type="scientific">viral metagenome</name>
    <dbReference type="NCBI Taxonomy" id="1070528"/>
    <lineage>
        <taxon>unclassified sequences</taxon>
        <taxon>metagenomes</taxon>
        <taxon>organismal metagenomes</taxon>
    </lineage>
</organism>
<accession>A0A6C0ARR3</accession>
<protein>
    <submittedName>
        <fullName evidence="1">Uncharacterized protein</fullName>
    </submittedName>
</protein>
<proteinExistence type="predicted"/>
<dbReference type="AlphaFoldDB" id="A0A6C0ARR3"/>
<dbReference type="EMBL" id="MN740762">
    <property type="protein sequence ID" value="QHS81955.1"/>
    <property type="molecule type" value="Genomic_DNA"/>
</dbReference>
<evidence type="ECO:0000313" key="1">
    <source>
        <dbReference type="EMBL" id="QHS81955.1"/>
    </source>
</evidence>
<name>A0A6C0ARR3_9ZZZZ</name>
<reference evidence="1" key="1">
    <citation type="journal article" date="2020" name="Nature">
        <title>Giant virus diversity and host interactions through global metagenomics.</title>
        <authorList>
            <person name="Schulz F."/>
            <person name="Roux S."/>
            <person name="Paez-Espino D."/>
            <person name="Jungbluth S."/>
            <person name="Walsh D.A."/>
            <person name="Denef V.J."/>
            <person name="McMahon K.D."/>
            <person name="Konstantinidis K.T."/>
            <person name="Eloe-Fadrosh E.A."/>
            <person name="Kyrpides N.C."/>
            <person name="Woyke T."/>
        </authorList>
    </citation>
    <scope>NUCLEOTIDE SEQUENCE</scope>
    <source>
        <strain evidence="1">GVMAG-S-1101165-79</strain>
    </source>
</reference>
<sequence>MNQILFLFLILVLAIGLPLFFKMSNSLQMFEGFSNYTLDNAFGNFPESQTNVLVQDTYPPIGKNQISDETSYDMWWRYPVFKVGSYDQITNNIRFPNNPDIGRCTPASVCGALYHDKFLASNYIEPLPPLNPTCPGTRVGYFKINEQLIDSLPYRTNISNILY</sequence>